<dbReference type="Pfam" id="PF00612">
    <property type="entry name" value="IQ"/>
    <property type="match status" value="2"/>
</dbReference>
<reference evidence="3" key="1">
    <citation type="submission" date="2023-08" db="EMBL/GenBank/DDBJ databases">
        <title>Reference Genome Resource for the Citrus Pathogen Phytophthora citrophthora.</title>
        <authorList>
            <person name="Moller H."/>
            <person name="Coetzee B."/>
            <person name="Rose L.J."/>
            <person name="Van Niekerk J.M."/>
        </authorList>
    </citation>
    <scope>NUCLEOTIDE SEQUENCE</scope>
    <source>
        <strain evidence="3">STE-U-9442</strain>
    </source>
</reference>
<accession>A0AAD9LP22</accession>
<evidence type="ECO:0000259" key="2">
    <source>
        <dbReference type="PROSITE" id="PS50020"/>
    </source>
</evidence>
<feature type="region of interest" description="Disordered" evidence="1">
    <location>
        <begin position="2451"/>
        <end position="2477"/>
    </location>
</feature>
<organism evidence="3 4">
    <name type="scientific">Phytophthora citrophthora</name>
    <dbReference type="NCBI Taxonomy" id="4793"/>
    <lineage>
        <taxon>Eukaryota</taxon>
        <taxon>Sar</taxon>
        <taxon>Stramenopiles</taxon>
        <taxon>Oomycota</taxon>
        <taxon>Peronosporomycetes</taxon>
        <taxon>Peronosporales</taxon>
        <taxon>Peronosporaceae</taxon>
        <taxon>Phytophthora</taxon>
    </lineage>
</organism>
<comment type="caution">
    <text evidence="3">The sequence shown here is derived from an EMBL/GenBank/DDBJ whole genome shotgun (WGS) entry which is preliminary data.</text>
</comment>
<dbReference type="InterPro" id="IPR000048">
    <property type="entry name" value="IQ_motif_EF-hand-BS"/>
</dbReference>
<dbReference type="CDD" id="cd00201">
    <property type="entry name" value="WW"/>
    <property type="match status" value="1"/>
</dbReference>
<dbReference type="SMART" id="SM00015">
    <property type="entry name" value="IQ"/>
    <property type="match status" value="11"/>
</dbReference>
<gene>
    <name evidence="3" type="ORF">P3T76_006743</name>
</gene>
<dbReference type="Pfam" id="PF22586">
    <property type="entry name" value="ANCHR-like_BBOX"/>
    <property type="match status" value="1"/>
</dbReference>
<feature type="region of interest" description="Disordered" evidence="1">
    <location>
        <begin position="1"/>
        <end position="41"/>
    </location>
</feature>
<dbReference type="InterPro" id="IPR001202">
    <property type="entry name" value="WW_dom"/>
</dbReference>
<feature type="compositionally biased region" description="Basic and acidic residues" evidence="1">
    <location>
        <begin position="1530"/>
        <end position="1555"/>
    </location>
</feature>
<dbReference type="Proteomes" id="UP001259832">
    <property type="component" value="Unassembled WGS sequence"/>
</dbReference>
<feature type="compositionally biased region" description="Basic residues" evidence="1">
    <location>
        <begin position="1"/>
        <end position="12"/>
    </location>
</feature>
<sequence length="2580" mass="299413">MKKKKKRQHPGRRSPSPPRPTGSKNQLSPPRQQRRKVAWNDHASSAICDDGDVHEPLPGRSYGDQALERATGGNLAANVAGRETPKRIFKMDRHRLVTPVFPRQYIMDPLLSPLPLIQPTGGHRMSGGEVILEQEASQRTSQEKAYHPASETLLHPKHMLEIFRTGRMPLASPAYFHQHLRDGGEGDNGKVKRQAVPSRLQVTRWDQWDKEHQQSEDESERAATIAVTIVPRISSPLNIGNTVRKATVTSPTAKKKIAQPEEDEPTTPALKRQRLREILSSPVERNEQNIRQLRALAQRVNRSVMTSLDSEIVRVRHEEHLARQEVHSMIQQERERLPLKFLFQLPGGAAYCRHRMRRAMALWILEFEDNQRRMALMQWKAMVEHVRFLERGEEYHRQAVKKRLKVAIEYVLRGYQEQGLRKWVETTQVLIWRDRDSAVRLIQVEIRRHFGRERFLAIHHRHPFAGPVLRDIYLAPVRPDLPFRIPDEVRNHRRSLWRAAELVQGVYRYRRFRIALGRYRVAAIKLQAHQRMRSARSRYHRQRRKIILIQSLIRMRVCRDAFLTLRDAVMLVQAVFRTVRMRRLRRLVLCAQRKENERMLSSIVLLQRVGRGFLGRLAARELRLARDQEWHAALIFQRCWYKRNNEWSTFLLLGCLREKENEERAFEAQVLAYKRNHMARVIRHAWMGFLTAKRNKAAEFIQRNVRRHVAQKFVEFMRRQKMAHRRIKWFFRVRHAHRIWTARYLQFWWLKAVPGRLRHHLFVRRMEEELEARRCQYEREEIASSRIQALVRGHNGRVMARRERSARSIQRAIRVHLMRKHFREEMARIRALVSLQTADKCISTALQSVVESTMKLFNASACKIQRLVRGCQCRIRIMRSIVYTELRTRMAVRIQLKWRQNAHQRAARKILHAQKRKQTNPFRLETSLSVIIAKMLSLSAAFYDPDDELRGMSVLEWLRRLGLGTKYSEMFQKNRWINSVGPVDALKRLRELNYDACEEKLESIGVRDREDTQVMITNLFAYQTIQETKVQRRVLAQAKAEQLLLKRNSDFSQKHLQKCIAIQQKCEDILDEVLQEASEFRNPPKAVRDRQAACTRDLEEAVKKTVEAHAKCESSSALHAAHAREVTTQQQQFTSQQEPKEISAVHSLHSLRLIDQLNVARELFLEQFPGLDARALSFVSALEENQVTRWQLQRFFDSCTTISEVKQSMKELTFFSFETEVKRYDHARFGQCADILQYGHERIAELLGISMEVMVLGVDNAKEPVEQCLLLERTLLGIISASINTRGNQEKAKLWRIGADTISKMNATTIKVQSLWRRRAGNKLVEGIRANRRHQEIREQYITEFHTDHVTPVWQSDRKKEQEALDTWLEEEAKAHRMRLLYNILRYPYVEEWDNEAQTYVYATYSYQNSDTVADDQQTFEPTPTRYFVMEKPTYSIDEEDKAIRIQAQTRRFLAQCHLQELQRLHRRERRRAALEAEWDNSRQERSQLLTLKFQFQFRNNSQVRTWLNTRVKSKPFNVAALSPSKRTKKFVESPKAKSPTKDQRGESSKSQEDAMQELRRVHLHSKLNAAVEALAPHYHASARAEHRRNWSFPANSRPDNAHGRAIVRLVEQLPLFYRQTVPESLTTSSLRYTKMALRFGWEEVMASAPSGQAYFFNKDTLETAWERPNYSFQEQFAAIRIQALARMLLAINTRERELEAISFVTSVQESIQRAARVGWVGYSLEGMTTAVFLSRFGLTKYVTSLGKTPLKEVLATVSTDKSLGWSKEEMGLIAQFPRVLARRFPRSCSRETSVPASSKHPFNILSTEQMISQIVTQSYPNQQGRVAGLIRALRGSTTPISYRQLEMHLRRYAGRPDDAIANIGEIASLALATREPQEKSIFMIYRECAERCVVYAANLKLSTLQRELSVVLRMPQRLLADEEVMGTPASMSVIPVVQVSLEEEEEWLKKALSRYPRCTVKGLWENEVKTSFSYPQMALYLREEALERVLAWERTALLCQTIFRMLRVRRWYIATQKAWAWAATSIQCAWRSLGAREVRALLESQQQSPYEQRLDKRTGTFYFIYMPTDEKLLEEPRDEVTGGIIPFRPMIQDRITNRWMLAWPHYVPASRRTRTPNVRLETDTPWVACSICTAQRAARRCSECYSATGDYVDFCVACFYDRHFPTVATDSDDLSWHTYTALNALTTPFFRCVECSRPSILRCLPCNEHYCERCFTRVHARGKTRSHHAREWYATHAVPCVECEMRVACQRCLTCQDALCEACMARTHARGRRADGKTHTLELIAQPLEPDEIYCEQCHARSGDERCEYCAQSLCAVCHWSSSSPTGVRSSRHALVCVETALAEKRRELLGDRGLCVECGKAADRECTTCEDRYCSVRWMGNPGCFERFHSKGKRSDHTFAMVEVPTELPQELLALEAQVRAKRRRDAEAAEHEAKRLAAALLEEGAAAKQKAAKARQKKTKKSKSKKRISADAPGEKKMCAVPQCRRRALVLDIPGVSFCPEHFTLQHALEVSGKDPLEAARLLALVENGGGRVAKGKTNGWKGLLPSKLFSRKPEASLKVKEASTSVQRESSVTTIT</sequence>
<feature type="region of interest" description="Disordered" evidence="1">
    <location>
        <begin position="46"/>
        <end position="65"/>
    </location>
</feature>
<feature type="compositionally biased region" description="Basic residues" evidence="1">
    <location>
        <begin position="2453"/>
        <end position="2470"/>
    </location>
</feature>
<proteinExistence type="predicted"/>
<dbReference type="EMBL" id="JASMQC010000011">
    <property type="protein sequence ID" value="KAK1941679.1"/>
    <property type="molecule type" value="Genomic_DNA"/>
</dbReference>
<feature type="region of interest" description="Disordered" evidence="1">
    <location>
        <begin position="1524"/>
        <end position="1555"/>
    </location>
</feature>
<feature type="region of interest" description="Disordered" evidence="1">
    <location>
        <begin position="250"/>
        <end position="270"/>
    </location>
</feature>
<dbReference type="PROSITE" id="PS50096">
    <property type="entry name" value="IQ"/>
    <property type="match status" value="4"/>
</dbReference>
<dbReference type="PROSITE" id="PS50020">
    <property type="entry name" value="WW_DOMAIN_2"/>
    <property type="match status" value="1"/>
</dbReference>
<dbReference type="CDD" id="cd19757">
    <property type="entry name" value="Bbox1"/>
    <property type="match status" value="2"/>
</dbReference>
<feature type="domain" description="WW" evidence="2">
    <location>
        <begin position="1636"/>
        <end position="1671"/>
    </location>
</feature>
<name>A0AAD9LP22_9STRA</name>
<evidence type="ECO:0000313" key="4">
    <source>
        <dbReference type="Proteomes" id="UP001259832"/>
    </source>
</evidence>
<evidence type="ECO:0000313" key="3">
    <source>
        <dbReference type="EMBL" id="KAK1941679.1"/>
    </source>
</evidence>
<protein>
    <recommendedName>
        <fullName evidence="2">WW domain-containing protein</fullName>
    </recommendedName>
</protein>
<keyword evidence="4" id="KW-1185">Reference proteome</keyword>
<evidence type="ECO:0000256" key="1">
    <source>
        <dbReference type="SAM" id="MobiDB-lite"/>
    </source>
</evidence>
<dbReference type="Gene3D" id="2.20.70.10">
    <property type="match status" value="1"/>
</dbReference>